<evidence type="ECO:0000256" key="1">
    <source>
        <dbReference type="ARBA" id="ARBA00001561"/>
    </source>
</evidence>
<accession>A0A3R9P5Q1</accession>
<evidence type="ECO:0000313" key="5">
    <source>
        <dbReference type="EMBL" id="RSK50791.1"/>
    </source>
</evidence>
<dbReference type="InterPro" id="IPR021731">
    <property type="entry name" value="AMIN_dom"/>
</dbReference>
<dbReference type="PANTHER" id="PTHR30404:SF0">
    <property type="entry name" value="N-ACETYLMURAMOYL-L-ALANINE AMIDASE AMIC"/>
    <property type="match status" value="1"/>
</dbReference>
<evidence type="ECO:0000259" key="4">
    <source>
        <dbReference type="SMART" id="SM00646"/>
    </source>
</evidence>
<protein>
    <recommendedName>
        <fullName evidence="2">N-acetylmuramoyl-L-alanine amidase</fullName>
        <ecNumber evidence="2">3.5.1.28</ecNumber>
    </recommendedName>
</protein>
<keyword evidence="3" id="KW-0378">Hydrolase</keyword>
<feature type="domain" description="MurNAc-LAA" evidence="4">
    <location>
        <begin position="399"/>
        <end position="507"/>
    </location>
</feature>
<dbReference type="GO" id="GO:0008745">
    <property type="term" value="F:N-acetylmuramoyl-L-alanine amidase activity"/>
    <property type="evidence" value="ECO:0007669"/>
    <property type="project" value="UniProtKB-EC"/>
</dbReference>
<keyword evidence="6" id="KW-1185">Reference proteome</keyword>
<organism evidence="5 6">
    <name type="scientific">Hymenobacter rigui</name>
    <dbReference type="NCBI Taxonomy" id="334424"/>
    <lineage>
        <taxon>Bacteria</taxon>
        <taxon>Pseudomonadati</taxon>
        <taxon>Bacteroidota</taxon>
        <taxon>Cytophagia</taxon>
        <taxon>Cytophagales</taxon>
        <taxon>Hymenobacteraceae</taxon>
        <taxon>Hymenobacter</taxon>
    </lineage>
</organism>
<dbReference type="AlphaFoldDB" id="A0A3R9P5Q1"/>
<dbReference type="PANTHER" id="PTHR30404">
    <property type="entry name" value="N-ACETYLMURAMOYL-L-ALANINE AMIDASE"/>
    <property type="match status" value="1"/>
</dbReference>
<dbReference type="InterPro" id="IPR050695">
    <property type="entry name" value="N-acetylmuramoyl_amidase_3"/>
</dbReference>
<comment type="catalytic activity">
    <reaction evidence="1">
        <text>Hydrolyzes the link between N-acetylmuramoyl residues and L-amino acid residues in certain cell-wall glycopeptides.</text>
        <dbReference type="EC" id="3.5.1.28"/>
    </reaction>
</comment>
<evidence type="ECO:0000256" key="3">
    <source>
        <dbReference type="ARBA" id="ARBA00022801"/>
    </source>
</evidence>
<dbReference type="OrthoDB" id="9806267at2"/>
<dbReference type="Gene3D" id="2.60.40.3500">
    <property type="match status" value="1"/>
</dbReference>
<dbReference type="EMBL" id="RWIT01000001">
    <property type="protein sequence ID" value="RSK50791.1"/>
    <property type="molecule type" value="Genomic_DNA"/>
</dbReference>
<proteinExistence type="predicted"/>
<dbReference type="InterPro" id="IPR002508">
    <property type="entry name" value="MurNAc-LAA_cat"/>
</dbReference>
<dbReference type="EC" id="3.5.1.28" evidence="2"/>
<dbReference type="Pfam" id="PF11741">
    <property type="entry name" value="AMIN"/>
    <property type="match status" value="1"/>
</dbReference>
<evidence type="ECO:0000313" key="6">
    <source>
        <dbReference type="Proteomes" id="UP000273500"/>
    </source>
</evidence>
<gene>
    <name evidence="5" type="ORF">EI291_00265</name>
</gene>
<dbReference type="Proteomes" id="UP000273500">
    <property type="component" value="Unassembled WGS sequence"/>
</dbReference>
<dbReference type="GO" id="GO:0030288">
    <property type="term" value="C:outer membrane-bounded periplasmic space"/>
    <property type="evidence" value="ECO:0007669"/>
    <property type="project" value="TreeGrafter"/>
</dbReference>
<dbReference type="Pfam" id="PF01520">
    <property type="entry name" value="Amidase_3"/>
    <property type="match status" value="1"/>
</dbReference>
<dbReference type="SUPFAM" id="SSF53187">
    <property type="entry name" value="Zn-dependent exopeptidases"/>
    <property type="match status" value="1"/>
</dbReference>
<name>A0A3R9P5Q1_9BACT</name>
<evidence type="ECO:0000256" key="2">
    <source>
        <dbReference type="ARBA" id="ARBA00011901"/>
    </source>
</evidence>
<reference evidence="5 6" key="1">
    <citation type="submission" date="2018-12" db="EMBL/GenBank/DDBJ databases">
        <authorList>
            <person name="Feng G."/>
            <person name="Zhu H."/>
        </authorList>
    </citation>
    <scope>NUCLEOTIDE SEQUENCE [LARGE SCALE GENOMIC DNA]</scope>
    <source>
        <strain evidence="5 6">KCTC 12533</strain>
    </source>
</reference>
<dbReference type="CDD" id="cd02696">
    <property type="entry name" value="MurNAc-LAA"/>
    <property type="match status" value="1"/>
</dbReference>
<dbReference type="SMART" id="SM00646">
    <property type="entry name" value="Ami_3"/>
    <property type="match status" value="1"/>
</dbReference>
<sequence length="530" mass="58262">MFPSPALRGAFALPVPMLLRTLLSLLLFGSLCAPTVVAQKRPLAQSAPPQPVITSAETVPAQDQWLQPGDRLQVRLLGTPGLQASFLAGKPLIELLPAQAQGKRGVYQGTYVVQPGDTLRNRRIDFKLGPDDSTAVVAFSRNQIRFLNPSEPQLARTRGELAYLNYGLGEDRLGGAKMGYLDSAVVLHLTGRVDNQYRVQLSETQTARVPQDVVRLLPPGGFVPSSLTGSWSVQGDSTYDYVRVPLTQRLPYRSQLLTKPGRLVVDIFGATSNTNWITQRDGLRELGDVTYEQVQPDVFRLVLQLRHRQSWGYHIGYRGNTLEIRVKRPPQKLRLRGLTVAIDAGHGGTNMGTTGPTGAREKDLTLAIALKLQRELEQAGARVLMTRTTDATVDNGDRVLLLRRLNPDVLISIHVNSSGSTTTQGTSTYYRYVAFRPLSVALYEQMRGTGLAGFGNVGSFNFGLNGPTEYPNALVETAFVSNPDDEKRLTSPQFQQRMAEAMKRGLEQFLKSTRAKGPRGWLLGEAATND</sequence>
<comment type="caution">
    <text evidence="5">The sequence shown here is derived from an EMBL/GenBank/DDBJ whole genome shotgun (WGS) entry which is preliminary data.</text>
</comment>
<dbReference type="Gene3D" id="3.40.630.40">
    <property type="entry name" value="Zn-dependent exopeptidases"/>
    <property type="match status" value="1"/>
</dbReference>
<dbReference type="GO" id="GO:0009253">
    <property type="term" value="P:peptidoglycan catabolic process"/>
    <property type="evidence" value="ECO:0007669"/>
    <property type="project" value="InterPro"/>
</dbReference>